<keyword evidence="2" id="KW-1185">Reference proteome</keyword>
<sequence length="56" mass="6685">MGNLIKINMYAESKQKNGTILDLKRLEANIATYNIWLENNHREDKIETYEEFLQII</sequence>
<dbReference type="KEGG" id="csr:Cspa_c28640"/>
<evidence type="ECO:0000313" key="1">
    <source>
        <dbReference type="EMBL" id="AGF56627.1"/>
    </source>
</evidence>
<name>M1MYZ8_9CLOT</name>
<gene>
    <name evidence="1" type="ORF">Cspa_c28640</name>
</gene>
<dbReference type="EMBL" id="CP004121">
    <property type="protein sequence ID" value="AGF56627.1"/>
    <property type="molecule type" value="Genomic_DNA"/>
</dbReference>
<accession>M1MYZ8</accession>
<dbReference type="HOGENOM" id="CLU_2952267_0_0_9"/>
<proteinExistence type="predicted"/>
<dbReference type="AlphaFoldDB" id="M1MYZ8"/>
<dbReference type="PATRIC" id="fig|931276.5.peg.2880"/>
<organism evidence="1 2">
    <name type="scientific">Clostridium saccharoperbutylacetonicum N1-4(HMT)</name>
    <dbReference type="NCBI Taxonomy" id="931276"/>
    <lineage>
        <taxon>Bacteria</taxon>
        <taxon>Bacillati</taxon>
        <taxon>Bacillota</taxon>
        <taxon>Clostridia</taxon>
        <taxon>Eubacteriales</taxon>
        <taxon>Clostridiaceae</taxon>
        <taxon>Clostridium</taxon>
    </lineage>
</organism>
<evidence type="ECO:0000313" key="2">
    <source>
        <dbReference type="Proteomes" id="UP000011728"/>
    </source>
</evidence>
<protein>
    <submittedName>
        <fullName evidence="1">Uncharacterized protein</fullName>
    </submittedName>
</protein>
<dbReference type="eggNOG" id="ENOG50325M8">
    <property type="taxonomic scope" value="Bacteria"/>
</dbReference>
<reference evidence="1 2" key="1">
    <citation type="submission" date="2013-02" db="EMBL/GenBank/DDBJ databases">
        <title>Genome sequence of Clostridium saccharoperbutylacetonicum N1-4(HMT).</title>
        <authorList>
            <person name="Poehlein A."/>
            <person name="Daniel R."/>
        </authorList>
    </citation>
    <scope>NUCLEOTIDE SEQUENCE [LARGE SCALE GENOMIC DNA]</scope>
    <source>
        <strain evidence="2">N1-4(HMT)</strain>
    </source>
</reference>
<dbReference type="RefSeq" id="WP_015392946.1">
    <property type="nucleotide sequence ID" value="NC_020291.1"/>
</dbReference>
<dbReference type="Proteomes" id="UP000011728">
    <property type="component" value="Chromosome"/>
</dbReference>